<protein>
    <submittedName>
        <fullName evidence="1">Uncharacterized protein</fullName>
    </submittedName>
</protein>
<accession>A0A9E2W1Q0</accession>
<dbReference type="AlphaFoldDB" id="A0A9E2W1Q0"/>
<dbReference type="RefSeq" id="WP_217789910.1">
    <property type="nucleotide sequence ID" value="NZ_JAHSPG010000002.1"/>
</dbReference>
<sequence>MKTRFLYAFCAFVFCCISGCKKDNSQKIETSQNADQFFSVPAYVPQIVKNIAEVIRRDDNNFSYIDDLTQKEGYALWDKSIVKIDRNGDSTVTIPLVKKRRKIYILFFPCKSDKLKRFDKSYKRARVRKIWLWAVGRLFKC</sequence>
<organism evidence="1 2">
    <name type="scientific">Pinibacter aurantiacus</name>
    <dbReference type="NCBI Taxonomy" id="2851599"/>
    <lineage>
        <taxon>Bacteria</taxon>
        <taxon>Pseudomonadati</taxon>
        <taxon>Bacteroidota</taxon>
        <taxon>Chitinophagia</taxon>
        <taxon>Chitinophagales</taxon>
        <taxon>Chitinophagaceae</taxon>
        <taxon>Pinibacter</taxon>
    </lineage>
</organism>
<evidence type="ECO:0000313" key="2">
    <source>
        <dbReference type="Proteomes" id="UP000812270"/>
    </source>
</evidence>
<dbReference type="EMBL" id="JAHSPG010000002">
    <property type="protein sequence ID" value="MBV4356355.1"/>
    <property type="molecule type" value="Genomic_DNA"/>
</dbReference>
<evidence type="ECO:0000313" key="1">
    <source>
        <dbReference type="EMBL" id="MBV4356355.1"/>
    </source>
</evidence>
<dbReference type="Proteomes" id="UP000812270">
    <property type="component" value="Unassembled WGS sequence"/>
</dbReference>
<reference evidence="1" key="1">
    <citation type="submission" date="2021-06" db="EMBL/GenBank/DDBJ databases">
        <authorList>
            <person name="Huq M.A."/>
        </authorList>
    </citation>
    <scope>NUCLEOTIDE SEQUENCE</scope>
    <source>
        <strain evidence="1">MAH-26</strain>
    </source>
</reference>
<comment type="caution">
    <text evidence="1">The sequence shown here is derived from an EMBL/GenBank/DDBJ whole genome shotgun (WGS) entry which is preliminary data.</text>
</comment>
<name>A0A9E2W1Q0_9BACT</name>
<gene>
    <name evidence="1" type="ORF">KTO63_04285</name>
</gene>
<proteinExistence type="predicted"/>
<keyword evidence="2" id="KW-1185">Reference proteome</keyword>